<feature type="region of interest" description="Disordered" evidence="10">
    <location>
        <begin position="463"/>
        <end position="523"/>
    </location>
</feature>
<dbReference type="GO" id="GO:0005524">
    <property type="term" value="F:ATP binding"/>
    <property type="evidence" value="ECO:0007669"/>
    <property type="project" value="UniProtKB-UniRule"/>
</dbReference>
<dbReference type="PROSITE" id="PS51194">
    <property type="entry name" value="HELICASE_CTER"/>
    <property type="match status" value="1"/>
</dbReference>
<keyword evidence="1 8" id="KW-0547">Nucleotide-binding</keyword>
<dbReference type="EC" id="3.6.4.13" evidence="9"/>
<sequence length="583" mass="66821">MRETTYEVLNQFGFNRMTPVQSATLPLFLKHSDVVVEAPTGSGKTLAFVIPIVEKLLSLETPLTKHEVGALIITPTRELAQQIFAVVEKFIEPLGGTLKSILLIGGSDVHHDINRFSDNGANIVVGTPGRLDEILTKVANFNVKELKILVLDEADRLLDMGFHMSLVSILGKLPKQRRTGLFSATQTREVMELVKAGLRNPVKVTITVEEKQVGKQCFPTTLNNFYIQCNSDEKLAQLVHFLEHHPNDKVIVYFLTCACVNFFWKALKSLPSLKKHTFISLHGKVPTQKRAGMLESFSKSTTAVLLTTDLAARGLDFAENPINWIIQYDPPQDPHFFIHRIGRTARMGADGNALLFLQENEKTYIEFLELRKVPIEEIPKENATDVIPLIKQEIRKDRDFLDRSLTAITSYVRAYKEHHCNYIFRIKDLDFNRLLRSFAMLKIPKMPELKNLKLDYEQEDTDNIPFLDPTKEKQRQTKLAALKEKKAETKAKGKNEKQSLKRKKPEPKEQIVDELADEDDDEDMEKEFKLLKKLKKGKITEEQFEEEIGENKTEELIIASATKKKDHFETKNKNQKFKSRRRK</sequence>
<feature type="domain" description="Helicase ATP-binding" evidence="11">
    <location>
        <begin position="25"/>
        <end position="204"/>
    </location>
</feature>
<comment type="domain">
    <text evidence="9">The Q motif is unique to and characteristic of the DEAD box family of RNA helicases and controls ATP binding and hydrolysis.</text>
</comment>
<name>A0A6B2L0K8_9EUKA</name>
<dbReference type="AlphaFoldDB" id="A0A6B2L0K8"/>
<dbReference type="Pfam" id="PF00270">
    <property type="entry name" value="DEAD"/>
    <property type="match status" value="1"/>
</dbReference>
<feature type="compositionally biased region" description="Basic residues" evidence="10">
    <location>
        <begin position="573"/>
        <end position="583"/>
    </location>
</feature>
<evidence type="ECO:0000313" key="13">
    <source>
        <dbReference type="EMBL" id="NDV30405.1"/>
    </source>
</evidence>
<organism evidence="13">
    <name type="scientific">Arcella intermedia</name>
    <dbReference type="NCBI Taxonomy" id="1963864"/>
    <lineage>
        <taxon>Eukaryota</taxon>
        <taxon>Amoebozoa</taxon>
        <taxon>Tubulinea</taxon>
        <taxon>Elardia</taxon>
        <taxon>Arcellinida</taxon>
        <taxon>Sphaerothecina</taxon>
        <taxon>Arcellidae</taxon>
        <taxon>Arcella</taxon>
    </lineage>
</organism>
<protein>
    <recommendedName>
        <fullName evidence="9">ATP-dependent RNA helicase</fullName>
        <ecNumber evidence="9">3.6.4.13</ecNumber>
    </recommendedName>
</protein>
<dbReference type="PANTHER" id="PTHR24031">
    <property type="entry name" value="RNA HELICASE"/>
    <property type="match status" value="1"/>
</dbReference>
<dbReference type="FunFam" id="3.40.50.300:FF:000877">
    <property type="entry name" value="RNA helicase"/>
    <property type="match status" value="1"/>
</dbReference>
<dbReference type="Gene3D" id="3.40.50.300">
    <property type="entry name" value="P-loop containing nucleotide triphosphate hydrolases"/>
    <property type="match status" value="2"/>
</dbReference>
<dbReference type="PROSITE" id="PS00039">
    <property type="entry name" value="DEAD_ATP_HELICASE"/>
    <property type="match status" value="1"/>
</dbReference>
<proteinExistence type="inferred from homology"/>
<keyword evidence="2 8" id="KW-0378">Hydrolase</keyword>
<evidence type="ECO:0000259" key="12">
    <source>
        <dbReference type="PROSITE" id="PS51194"/>
    </source>
</evidence>
<dbReference type="InterPro" id="IPR000629">
    <property type="entry name" value="RNA-helicase_DEAD-box_CS"/>
</dbReference>
<evidence type="ECO:0000256" key="3">
    <source>
        <dbReference type="ARBA" id="ARBA00022806"/>
    </source>
</evidence>
<keyword evidence="5 9" id="KW-0694">RNA-binding</keyword>
<dbReference type="PROSITE" id="PS51192">
    <property type="entry name" value="HELICASE_ATP_BIND_1"/>
    <property type="match status" value="1"/>
</dbReference>
<dbReference type="Pfam" id="PF00271">
    <property type="entry name" value="Helicase_C"/>
    <property type="match status" value="1"/>
</dbReference>
<dbReference type="InterPro" id="IPR025313">
    <property type="entry name" value="SPB4-like_CTE"/>
</dbReference>
<dbReference type="CDD" id="cd17960">
    <property type="entry name" value="DEADc_DDX55"/>
    <property type="match status" value="1"/>
</dbReference>
<dbReference type="InterPro" id="IPR001650">
    <property type="entry name" value="Helicase_C-like"/>
</dbReference>
<dbReference type="SMART" id="SM00490">
    <property type="entry name" value="HELICc"/>
    <property type="match status" value="1"/>
</dbReference>
<evidence type="ECO:0000256" key="10">
    <source>
        <dbReference type="SAM" id="MobiDB-lite"/>
    </source>
</evidence>
<evidence type="ECO:0000256" key="9">
    <source>
        <dbReference type="RuleBase" id="RU365068"/>
    </source>
</evidence>
<evidence type="ECO:0000256" key="1">
    <source>
        <dbReference type="ARBA" id="ARBA00022741"/>
    </source>
</evidence>
<dbReference type="CDD" id="cd18787">
    <property type="entry name" value="SF2_C_DEAD"/>
    <property type="match status" value="1"/>
</dbReference>
<keyword evidence="4 8" id="KW-0067">ATP-binding</keyword>
<evidence type="ECO:0000256" key="8">
    <source>
        <dbReference type="RuleBase" id="RU000492"/>
    </source>
</evidence>
<comment type="catalytic activity">
    <reaction evidence="7 9">
        <text>ATP + H2O = ADP + phosphate + H(+)</text>
        <dbReference type="Rhea" id="RHEA:13065"/>
        <dbReference type="ChEBI" id="CHEBI:15377"/>
        <dbReference type="ChEBI" id="CHEBI:15378"/>
        <dbReference type="ChEBI" id="CHEBI:30616"/>
        <dbReference type="ChEBI" id="CHEBI:43474"/>
        <dbReference type="ChEBI" id="CHEBI:456216"/>
        <dbReference type="EC" id="3.6.4.13"/>
    </reaction>
</comment>
<dbReference type="GO" id="GO:0003723">
    <property type="term" value="F:RNA binding"/>
    <property type="evidence" value="ECO:0007669"/>
    <property type="project" value="UniProtKB-UniRule"/>
</dbReference>
<dbReference type="GO" id="GO:0003724">
    <property type="term" value="F:RNA helicase activity"/>
    <property type="evidence" value="ECO:0007669"/>
    <property type="project" value="UniProtKB-EC"/>
</dbReference>
<feature type="compositionally biased region" description="Basic and acidic residues" evidence="10">
    <location>
        <begin position="469"/>
        <end position="499"/>
    </location>
</feature>
<evidence type="ECO:0000256" key="4">
    <source>
        <dbReference type="ARBA" id="ARBA00022840"/>
    </source>
</evidence>
<dbReference type="InterPro" id="IPR011545">
    <property type="entry name" value="DEAD/DEAH_box_helicase_dom"/>
</dbReference>
<dbReference type="InterPro" id="IPR014001">
    <property type="entry name" value="Helicase_ATP-bd"/>
</dbReference>
<keyword evidence="3 8" id="KW-0347">Helicase</keyword>
<reference evidence="13" key="1">
    <citation type="journal article" date="2020" name="J. Eukaryot. Microbiol.">
        <title>De novo Sequencing, Assembly and Annotation of the Transcriptome for the Free-Living Testate Amoeba Arcella intermedia.</title>
        <authorList>
            <person name="Ribeiro G.M."/>
            <person name="Porfirio-Sousa A.L."/>
            <person name="Maurer-Alcala X.X."/>
            <person name="Katz L.A."/>
            <person name="Lahr D.J.G."/>
        </authorList>
    </citation>
    <scope>NUCLEOTIDE SEQUENCE</scope>
</reference>
<dbReference type="InterPro" id="IPR027417">
    <property type="entry name" value="P-loop_NTPase"/>
</dbReference>
<evidence type="ECO:0000256" key="2">
    <source>
        <dbReference type="ARBA" id="ARBA00022801"/>
    </source>
</evidence>
<comment type="function">
    <text evidence="9">RNA helicase.</text>
</comment>
<dbReference type="EMBL" id="GIBP01001436">
    <property type="protein sequence ID" value="NDV30405.1"/>
    <property type="molecule type" value="Transcribed_RNA"/>
</dbReference>
<comment type="similarity">
    <text evidence="6">Belongs to the DEAD box helicase family. DDX55/SPB4 subfamily.</text>
</comment>
<evidence type="ECO:0000256" key="5">
    <source>
        <dbReference type="ARBA" id="ARBA00022884"/>
    </source>
</evidence>
<evidence type="ECO:0000256" key="7">
    <source>
        <dbReference type="ARBA" id="ARBA00047984"/>
    </source>
</evidence>
<evidence type="ECO:0000256" key="6">
    <source>
        <dbReference type="ARBA" id="ARBA00038002"/>
    </source>
</evidence>
<dbReference type="SUPFAM" id="SSF52540">
    <property type="entry name" value="P-loop containing nucleoside triphosphate hydrolases"/>
    <property type="match status" value="1"/>
</dbReference>
<dbReference type="SMART" id="SM01178">
    <property type="entry name" value="DUF4217"/>
    <property type="match status" value="1"/>
</dbReference>
<feature type="domain" description="Helicase C-terminal" evidence="12">
    <location>
        <begin position="234"/>
        <end position="395"/>
    </location>
</feature>
<evidence type="ECO:0000259" key="11">
    <source>
        <dbReference type="PROSITE" id="PS51192"/>
    </source>
</evidence>
<accession>A0A6B2L0K8</accession>
<dbReference type="SMART" id="SM00487">
    <property type="entry name" value="DEXDc"/>
    <property type="match status" value="1"/>
</dbReference>
<feature type="region of interest" description="Disordered" evidence="10">
    <location>
        <begin position="561"/>
        <end position="583"/>
    </location>
</feature>
<dbReference type="Pfam" id="PF13959">
    <property type="entry name" value="CTE_SPB4"/>
    <property type="match status" value="1"/>
</dbReference>
<dbReference type="GO" id="GO:0016787">
    <property type="term" value="F:hydrolase activity"/>
    <property type="evidence" value="ECO:0007669"/>
    <property type="project" value="UniProtKB-KW"/>
</dbReference>
<feature type="compositionally biased region" description="Acidic residues" evidence="10">
    <location>
        <begin position="512"/>
        <end position="523"/>
    </location>
</feature>